<protein>
    <submittedName>
        <fullName evidence="1">Phosphonoacetate hydrolase</fullName>
        <ecNumber evidence="1">3.11.1.2</ecNumber>
    </submittedName>
</protein>
<dbReference type="AlphaFoldDB" id="A0A5C5ZR84"/>
<dbReference type="InterPro" id="IPR002591">
    <property type="entry name" value="Phosphodiest/P_Trfase"/>
</dbReference>
<dbReference type="RefSeq" id="WP_197525356.1">
    <property type="nucleotide sequence ID" value="NZ_SJPQ01000001.1"/>
</dbReference>
<dbReference type="Pfam" id="PF01663">
    <property type="entry name" value="Phosphodiest"/>
    <property type="match status" value="1"/>
</dbReference>
<dbReference type="EC" id="3.11.1.2" evidence="1"/>
<comment type="caution">
    <text evidence="1">The sequence shown here is derived from an EMBL/GenBank/DDBJ whole genome shotgun (WGS) entry which is preliminary data.</text>
</comment>
<evidence type="ECO:0000313" key="1">
    <source>
        <dbReference type="EMBL" id="TWT90062.1"/>
    </source>
</evidence>
<gene>
    <name evidence="1" type="primary">phnA</name>
    <name evidence="1" type="ORF">Mal64_04450</name>
</gene>
<dbReference type="Proteomes" id="UP000315440">
    <property type="component" value="Unassembled WGS sequence"/>
</dbReference>
<keyword evidence="1" id="KW-0378">Hydrolase</keyword>
<dbReference type="PANTHER" id="PTHR10151">
    <property type="entry name" value="ECTONUCLEOTIDE PYROPHOSPHATASE/PHOSPHODIESTERASE"/>
    <property type="match status" value="1"/>
</dbReference>
<dbReference type="Gene3D" id="3.40.720.10">
    <property type="entry name" value="Alkaline Phosphatase, subunit A"/>
    <property type="match status" value="1"/>
</dbReference>
<organism evidence="1 2">
    <name type="scientific">Pseudobythopirellula maris</name>
    <dbReference type="NCBI Taxonomy" id="2527991"/>
    <lineage>
        <taxon>Bacteria</taxon>
        <taxon>Pseudomonadati</taxon>
        <taxon>Planctomycetota</taxon>
        <taxon>Planctomycetia</taxon>
        <taxon>Pirellulales</taxon>
        <taxon>Lacipirellulaceae</taxon>
        <taxon>Pseudobythopirellula</taxon>
    </lineage>
</organism>
<keyword evidence="2" id="KW-1185">Reference proteome</keyword>
<accession>A0A5C5ZR84</accession>
<dbReference type="SUPFAM" id="SSF53649">
    <property type="entry name" value="Alkaline phosphatase-like"/>
    <property type="match status" value="1"/>
</dbReference>
<proteinExistence type="predicted"/>
<dbReference type="EMBL" id="SJPQ01000001">
    <property type="protein sequence ID" value="TWT90062.1"/>
    <property type="molecule type" value="Genomic_DNA"/>
</dbReference>
<reference evidence="1 2" key="1">
    <citation type="submission" date="2019-02" db="EMBL/GenBank/DDBJ databases">
        <title>Deep-cultivation of Planctomycetes and their phenomic and genomic characterization uncovers novel biology.</title>
        <authorList>
            <person name="Wiegand S."/>
            <person name="Jogler M."/>
            <person name="Boedeker C."/>
            <person name="Pinto D."/>
            <person name="Vollmers J."/>
            <person name="Rivas-Marin E."/>
            <person name="Kohn T."/>
            <person name="Peeters S.H."/>
            <person name="Heuer A."/>
            <person name="Rast P."/>
            <person name="Oberbeckmann S."/>
            <person name="Bunk B."/>
            <person name="Jeske O."/>
            <person name="Meyerdierks A."/>
            <person name="Storesund J.E."/>
            <person name="Kallscheuer N."/>
            <person name="Luecker S."/>
            <person name="Lage O.M."/>
            <person name="Pohl T."/>
            <person name="Merkel B.J."/>
            <person name="Hornburger P."/>
            <person name="Mueller R.-W."/>
            <person name="Bruemmer F."/>
            <person name="Labrenz M."/>
            <person name="Spormann A.M."/>
            <person name="Op Den Camp H."/>
            <person name="Overmann J."/>
            <person name="Amann R."/>
            <person name="Jetten M.S.M."/>
            <person name="Mascher T."/>
            <person name="Medema M.H."/>
            <person name="Devos D.P."/>
            <person name="Kaster A.-K."/>
            <person name="Ovreas L."/>
            <person name="Rohde M."/>
            <person name="Galperin M.Y."/>
            <person name="Jogler C."/>
        </authorList>
    </citation>
    <scope>NUCLEOTIDE SEQUENCE [LARGE SCALE GENOMIC DNA]</scope>
    <source>
        <strain evidence="1 2">Mal64</strain>
    </source>
</reference>
<name>A0A5C5ZR84_9BACT</name>
<dbReference type="PANTHER" id="PTHR10151:SF120">
    <property type="entry name" value="BIS(5'-ADENOSYL)-TRIPHOSPHATASE"/>
    <property type="match status" value="1"/>
</dbReference>
<evidence type="ECO:0000313" key="2">
    <source>
        <dbReference type="Proteomes" id="UP000315440"/>
    </source>
</evidence>
<sequence>MPNKQVLLIIIDGLSWGLIPEAIRKGRLPTLAALAESGRMQSCTSIYPSITPAATGSIVTGKGPAEHGVQGAFWFDRPRREVEYFGSAPAVMLREGLGEYFDDFLLTLNDELLGVPTIYEKAAVDGLRSAGLNLMWRRGGIAHDVQSSLLTDLMPGVQLASSVLGPEWLFQGEFVGTPLSGAPAPEIPGGASRRFGFNDDATRAMLEAFDLSDEEADLIVAYFPDNDFESHDHGAEQALPCVEKVDQALGALAQRHGGIAAWLETTAVVVVGDHGHNDLEPNADRRGIALEKLLEGRRFPAAGSDWREGDELMVCPNMRAAQVAVRPGDENALPRLAETILVDERIDQAVWFDPAERVFRVWTAERGRLTFAPHELSSGAPPAGWALATDDRGQSWRLNGELAVIGARIEERGGQDRLVTSEYPDALGRIAQGGPACQPALWLTARPGYEFTLPGTDLHDASSHGSLHRCDSESVLITAGLPAGVESPEFASITDITPLCLAALGVEQPQAKKLAAIS</sequence>
<dbReference type="GO" id="GO:0047400">
    <property type="term" value="F:phosphonoacetate hydrolase activity"/>
    <property type="evidence" value="ECO:0007669"/>
    <property type="project" value="UniProtKB-EC"/>
</dbReference>
<dbReference type="InterPro" id="IPR017850">
    <property type="entry name" value="Alkaline_phosphatase_core_sf"/>
</dbReference>